<comment type="caution">
    <text evidence="2">The sequence shown here is derived from an EMBL/GenBank/DDBJ whole genome shotgun (WGS) entry which is preliminary data.</text>
</comment>
<keyword evidence="3" id="KW-1185">Reference proteome</keyword>
<dbReference type="InterPro" id="IPR025422">
    <property type="entry name" value="TGA_domain"/>
</dbReference>
<keyword evidence="2" id="KW-0238">DNA-binding</keyword>
<sequence length="240" mass="27861">MKTQVEERFSEFFEKWVCQLEEHVEQLLSVSKEKLNEAGLQALVSKVTRHYEEYYTVKWARAQEDVLAFFNPVWLSSLENAYSWITDWKPSLAFQVIDTLRKTEVPGISLADMSEEQVKKIEELRVKVRLEKDKVEREMERQQVSLADSRIVQLAQVASRVRDGDVVVLVDGMMEEALKELLEGLESVMKAADCVRVKTLTGALEVLNPLQCVDFLAAIFMLQIRLRKRGKKREKPIERE</sequence>
<dbReference type="GO" id="GO:0006351">
    <property type="term" value="P:DNA-templated transcription"/>
    <property type="evidence" value="ECO:0007669"/>
    <property type="project" value="InterPro"/>
</dbReference>
<proteinExistence type="predicted"/>
<dbReference type="OrthoDB" id="1895294at2759"/>
<feature type="domain" description="DOG1" evidence="1">
    <location>
        <begin position="6"/>
        <end position="236"/>
    </location>
</feature>
<protein>
    <submittedName>
        <fullName evidence="2">TGACG-sequence-specific DNA-binding protein TGA-2.1</fullName>
    </submittedName>
</protein>
<dbReference type="PROSITE" id="PS51806">
    <property type="entry name" value="DOG1"/>
    <property type="match status" value="1"/>
</dbReference>
<dbReference type="AlphaFoldDB" id="A0A6A1VBM0"/>
<dbReference type="GO" id="GO:0043565">
    <property type="term" value="F:sequence-specific DNA binding"/>
    <property type="evidence" value="ECO:0007669"/>
    <property type="project" value="InterPro"/>
</dbReference>
<reference evidence="2 3" key="1">
    <citation type="journal article" date="2019" name="Plant Biotechnol. J.">
        <title>The red bayberry genome and genetic basis of sex determination.</title>
        <authorList>
            <person name="Jia H.M."/>
            <person name="Jia H.J."/>
            <person name="Cai Q.L."/>
            <person name="Wang Y."/>
            <person name="Zhao H.B."/>
            <person name="Yang W.F."/>
            <person name="Wang G.Y."/>
            <person name="Li Y.H."/>
            <person name="Zhan D.L."/>
            <person name="Shen Y.T."/>
            <person name="Niu Q.F."/>
            <person name="Chang L."/>
            <person name="Qiu J."/>
            <person name="Zhao L."/>
            <person name="Xie H.B."/>
            <person name="Fu W.Y."/>
            <person name="Jin J."/>
            <person name="Li X.W."/>
            <person name="Jiao Y."/>
            <person name="Zhou C.C."/>
            <person name="Tu T."/>
            <person name="Chai C.Y."/>
            <person name="Gao J.L."/>
            <person name="Fan L.J."/>
            <person name="van de Weg E."/>
            <person name="Wang J.Y."/>
            <person name="Gao Z.S."/>
        </authorList>
    </citation>
    <scope>NUCLEOTIDE SEQUENCE [LARGE SCALE GENOMIC DNA]</scope>
    <source>
        <tissue evidence="2">Leaves</tissue>
    </source>
</reference>
<dbReference type="Proteomes" id="UP000516437">
    <property type="component" value="Chromosome 6"/>
</dbReference>
<dbReference type="Pfam" id="PF14144">
    <property type="entry name" value="DOG1"/>
    <property type="match status" value="1"/>
</dbReference>
<evidence type="ECO:0000259" key="1">
    <source>
        <dbReference type="PROSITE" id="PS51806"/>
    </source>
</evidence>
<dbReference type="EMBL" id="RXIC02000024">
    <property type="protein sequence ID" value="KAB1210219.1"/>
    <property type="molecule type" value="Genomic_DNA"/>
</dbReference>
<accession>A0A6A1VBM0</accession>
<gene>
    <name evidence="2" type="ORF">CJ030_MR6G003910</name>
</gene>
<evidence type="ECO:0000313" key="3">
    <source>
        <dbReference type="Proteomes" id="UP000516437"/>
    </source>
</evidence>
<dbReference type="PANTHER" id="PTHR46354">
    <property type="entry name" value="DOG1 DOMAIN-CONTAINING PROTEIN"/>
    <property type="match status" value="1"/>
</dbReference>
<dbReference type="PANTHER" id="PTHR46354:SF2">
    <property type="entry name" value="PROTEIN DOG1-LIKE 4"/>
    <property type="match status" value="1"/>
</dbReference>
<name>A0A6A1VBM0_9ROSI</name>
<dbReference type="InterPro" id="IPR051886">
    <property type="entry name" value="Seed_Dev/Stress_Resp_Reg"/>
</dbReference>
<evidence type="ECO:0000313" key="2">
    <source>
        <dbReference type="EMBL" id="KAB1210219.1"/>
    </source>
</evidence>
<organism evidence="2 3">
    <name type="scientific">Morella rubra</name>
    <name type="common">Chinese bayberry</name>
    <dbReference type="NCBI Taxonomy" id="262757"/>
    <lineage>
        <taxon>Eukaryota</taxon>
        <taxon>Viridiplantae</taxon>
        <taxon>Streptophyta</taxon>
        <taxon>Embryophyta</taxon>
        <taxon>Tracheophyta</taxon>
        <taxon>Spermatophyta</taxon>
        <taxon>Magnoliopsida</taxon>
        <taxon>eudicotyledons</taxon>
        <taxon>Gunneridae</taxon>
        <taxon>Pentapetalae</taxon>
        <taxon>rosids</taxon>
        <taxon>fabids</taxon>
        <taxon>Fagales</taxon>
        <taxon>Myricaceae</taxon>
        <taxon>Morella</taxon>
    </lineage>
</organism>